<dbReference type="InterPro" id="IPR002317">
    <property type="entry name" value="Ser-tRNA-ligase_type_1"/>
</dbReference>
<dbReference type="Pfam" id="PF00587">
    <property type="entry name" value="tRNA-synt_2b"/>
    <property type="match status" value="1"/>
</dbReference>
<evidence type="ECO:0000256" key="5">
    <source>
        <dbReference type="ARBA" id="ARBA00023146"/>
    </source>
</evidence>
<comment type="pathway">
    <text evidence="6">Aminoacyl-tRNA biosynthesis; selenocysteinyl-tRNA(Sec) biosynthesis; L-seryl-tRNA(Sec) from L-serine and tRNA(Sec): step 1/1.</text>
</comment>
<dbReference type="PIRSF" id="PIRSF001529">
    <property type="entry name" value="Ser-tRNA-synth_IIa"/>
    <property type="match status" value="1"/>
</dbReference>
<dbReference type="GO" id="GO:0016260">
    <property type="term" value="P:selenocysteine biosynthetic process"/>
    <property type="evidence" value="ECO:0007669"/>
    <property type="project" value="UniProtKB-UniRule"/>
</dbReference>
<dbReference type="InterPro" id="IPR033729">
    <property type="entry name" value="SerRS_core"/>
</dbReference>
<feature type="binding site" evidence="7">
    <location>
        <position position="257"/>
    </location>
    <ligand>
        <name>L-serine</name>
        <dbReference type="ChEBI" id="CHEBI:33384"/>
    </ligand>
</feature>
<dbReference type="InterPro" id="IPR010978">
    <property type="entry name" value="tRNA-bd_arm"/>
</dbReference>
<feature type="domain" description="Aminoacyl-transfer RNA synthetases class-II family profile" evidence="10">
    <location>
        <begin position="129"/>
        <end position="404"/>
    </location>
</feature>
<feature type="binding site" evidence="6">
    <location>
        <position position="379"/>
    </location>
    <ligand>
        <name>L-serine</name>
        <dbReference type="ChEBI" id="CHEBI:33384"/>
    </ligand>
</feature>
<feature type="coiled-coil region" evidence="9">
    <location>
        <begin position="30"/>
        <end position="64"/>
    </location>
</feature>
<keyword evidence="5 6" id="KW-0030">Aminoacyl-tRNA synthetase</keyword>
<dbReference type="Proteomes" id="UP000230363">
    <property type="component" value="Unassembled WGS sequence"/>
</dbReference>
<comment type="function">
    <text evidence="6">Catalyzes the attachment of serine to tRNA(Ser). Is also able to aminoacylate tRNA(Sec) with serine, to form the misacylated tRNA L-seryl-tRNA(Sec), which will be further converted into selenocysteinyl-tRNA(Sec).</text>
</comment>
<keyword evidence="9" id="KW-0175">Coiled coil</keyword>
<keyword evidence="1 6" id="KW-0436">Ligase</keyword>
<gene>
    <name evidence="6" type="primary">serS</name>
    <name evidence="11" type="ORF">COY96_02380</name>
</gene>
<keyword evidence="4 6" id="KW-0648">Protein biosynthesis</keyword>
<keyword evidence="3 6" id="KW-0067">ATP-binding</keyword>
<dbReference type="Pfam" id="PF02403">
    <property type="entry name" value="Seryl_tRNA_N"/>
    <property type="match status" value="1"/>
</dbReference>
<dbReference type="EC" id="6.1.1.11" evidence="6"/>
<feature type="binding site" evidence="6">
    <location>
        <position position="273"/>
    </location>
    <ligand>
        <name>ATP</name>
        <dbReference type="ChEBI" id="CHEBI:30616"/>
    </ligand>
</feature>
<dbReference type="HAMAP" id="MF_00176">
    <property type="entry name" value="Ser_tRNA_synth_type1"/>
    <property type="match status" value="1"/>
</dbReference>
<comment type="domain">
    <text evidence="6">Consists of two distinct domains, a catalytic core and a N-terminal extension that is involved in tRNA binding.</text>
</comment>
<evidence type="ECO:0000256" key="9">
    <source>
        <dbReference type="SAM" id="Coils"/>
    </source>
</evidence>
<comment type="catalytic activity">
    <reaction evidence="6">
        <text>tRNA(Ser) + L-serine + ATP = L-seryl-tRNA(Ser) + AMP + diphosphate + H(+)</text>
        <dbReference type="Rhea" id="RHEA:12292"/>
        <dbReference type="Rhea" id="RHEA-COMP:9669"/>
        <dbReference type="Rhea" id="RHEA-COMP:9703"/>
        <dbReference type="ChEBI" id="CHEBI:15378"/>
        <dbReference type="ChEBI" id="CHEBI:30616"/>
        <dbReference type="ChEBI" id="CHEBI:33019"/>
        <dbReference type="ChEBI" id="CHEBI:33384"/>
        <dbReference type="ChEBI" id="CHEBI:78442"/>
        <dbReference type="ChEBI" id="CHEBI:78533"/>
        <dbReference type="ChEBI" id="CHEBI:456215"/>
        <dbReference type="EC" id="6.1.1.11"/>
    </reaction>
</comment>
<comment type="caution">
    <text evidence="11">The sequence shown here is derived from an EMBL/GenBank/DDBJ whole genome shotgun (WGS) entry which is preliminary data.</text>
</comment>
<reference evidence="12" key="1">
    <citation type="submission" date="2017-09" db="EMBL/GenBank/DDBJ databases">
        <title>Depth-based differentiation of microbial function through sediment-hosted aquifers and enrichment of novel symbionts in the deep terrestrial subsurface.</title>
        <authorList>
            <person name="Probst A.J."/>
            <person name="Ladd B."/>
            <person name="Jarett J.K."/>
            <person name="Geller-Mcgrath D.E."/>
            <person name="Sieber C.M.K."/>
            <person name="Emerson J.B."/>
            <person name="Anantharaman K."/>
            <person name="Thomas B.C."/>
            <person name="Malmstrom R."/>
            <person name="Stieglmeier M."/>
            <person name="Klingl A."/>
            <person name="Woyke T."/>
            <person name="Ryan C.M."/>
            <person name="Banfield J.F."/>
        </authorList>
    </citation>
    <scope>NUCLEOTIDE SEQUENCE [LARGE SCALE GENOMIC DNA]</scope>
</reference>
<dbReference type="PRINTS" id="PR00981">
    <property type="entry name" value="TRNASYNTHSER"/>
</dbReference>
<feature type="site" description="Important for serine binding" evidence="7">
    <location>
        <position position="379"/>
    </location>
</feature>
<evidence type="ECO:0000313" key="11">
    <source>
        <dbReference type="EMBL" id="PIY59356.1"/>
    </source>
</evidence>
<dbReference type="Gene3D" id="1.10.287.40">
    <property type="entry name" value="Serine-tRNA synthetase, tRNA binding domain"/>
    <property type="match status" value="1"/>
</dbReference>
<evidence type="ECO:0000256" key="2">
    <source>
        <dbReference type="ARBA" id="ARBA00022741"/>
    </source>
</evidence>
<keyword evidence="2 6" id="KW-0547">Nucleotide-binding</keyword>
<feature type="binding site" evidence="6 7">
    <location>
        <position position="280"/>
    </location>
    <ligand>
        <name>L-serine</name>
        <dbReference type="ChEBI" id="CHEBI:33384"/>
    </ligand>
</feature>
<dbReference type="UniPathway" id="UPA00906">
    <property type="reaction ID" value="UER00895"/>
</dbReference>
<evidence type="ECO:0000256" key="3">
    <source>
        <dbReference type="ARBA" id="ARBA00022840"/>
    </source>
</evidence>
<dbReference type="PROSITE" id="PS50862">
    <property type="entry name" value="AA_TRNA_LIGASE_II"/>
    <property type="match status" value="1"/>
</dbReference>
<evidence type="ECO:0000256" key="7">
    <source>
        <dbReference type="PIRSR" id="PIRSR001529-1"/>
    </source>
</evidence>
<comment type="catalytic activity">
    <reaction evidence="6">
        <text>tRNA(Sec) + L-serine + ATP = L-seryl-tRNA(Sec) + AMP + diphosphate + H(+)</text>
        <dbReference type="Rhea" id="RHEA:42580"/>
        <dbReference type="Rhea" id="RHEA-COMP:9742"/>
        <dbReference type="Rhea" id="RHEA-COMP:10128"/>
        <dbReference type="ChEBI" id="CHEBI:15378"/>
        <dbReference type="ChEBI" id="CHEBI:30616"/>
        <dbReference type="ChEBI" id="CHEBI:33019"/>
        <dbReference type="ChEBI" id="CHEBI:33384"/>
        <dbReference type="ChEBI" id="CHEBI:78442"/>
        <dbReference type="ChEBI" id="CHEBI:78533"/>
        <dbReference type="ChEBI" id="CHEBI:456215"/>
        <dbReference type="EC" id="6.1.1.11"/>
    </reaction>
</comment>
<sequence>MLDIKFIRENKEAVKQNCENRNFKCDIKRFLELDDKRRELIIKIDSLKAEKNELNNALKSGKDKSEIIEKGKQIKTELEKNEPELNKVLKEWKTLLMQIPNMTHFASPINKEEAGSREIEKYGEAPKFDFIPKGHEELMKNLDLADFERAAKVSGSKFYYLKNEGALLELALIRFAIDKLVVKGFTPFITPDLAKDAVLEGIGFNPRGPETQVYSIENSDLSLVGTAEITMGGYHINEIISEEKLPLKYAALSHCFRTEAGGYGKHSAGLYRVHQFSKVEMFAYALPEESEKIHTEFKNIEVEIFKDLGVPFRVIDICTGDLGGPAYRKYDLEAWMVSKNGWGEVTSTSDTTTYQARRLNIKVKRKNGATEFLHMLNGTAIAVSRAIIAILENYQQKDGSVIIPEVLKKYLGFDKISNKLISN</sequence>
<feature type="binding site" evidence="7">
    <location>
        <position position="226"/>
    </location>
    <ligand>
        <name>L-serine</name>
        <dbReference type="ChEBI" id="CHEBI:33384"/>
    </ligand>
</feature>
<dbReference type="InterPro" id="IPR015866">
    <property type="entry name" value="Ser-tRNA-synth_1_N"/>
</dbReference>
<dbReference type="GO" id="GO:0006434">
    <property type="term" value="P:seryl-tRNA aminoacylation"/>
    <property type="evidence" value="ECO:0007669"/>
    <property type="project" value="UniProtKB-UniRule"/>
</dbReference>
<dbReference type="InterPro" id="IPR045864">
    <property type="entry name" value="aa-tRNA-synth_II/BPL/LPL"/>
</dbReference>
<evidence type="ECO:0000259" key="10">
    <source>
        <dbReference type="PROSITE" id="PS50862"/>
    </source>
</evidence>
<evidence type="ECO:0000256" key="8">
    <source>
        <dbReference type="PIRSR" id="PIRSR001529-2"/>
    </source>
</evidence>
<feature type="binding site" evidence="8">
    <location>
        <begin position="273"/>
        <end position="276"/>
    </location>
    <ligand>
        <name>ATP</name>
        <dbReference type="ChEBI" id="CHEBI:30616"/>
    </ligand>
</feature>
<dbReference type="GO" id="GO:0005737">
    <property type="term" value="C:cytoplasm"/>
    <property type="evidence" value="ECO:0007669"/>
    <property type="project" value="UniProtKB-SubCell"/>
</dbReference>
<evidence type="ECO:0000256" key="4">
    <source>
        <dbReference type="ARBA" id="ARBA00022917"/>
    </source>
</evidence>
<comment type="subcellular location">
    <subcellularLocation>
        <location evidence="6">Cytoplasm</location>
    </subcellularLocation>
</comment>
<dbReference type="InterPro" id="IPR042103">
    <property type="entry name" value="SerRS_1_N_sf"/>
</dbReference>
<comment type="similarity">
    <text evidence="6">Belongs to the class-II aminoacyl-tRNA synthetase family. Type-1 seryl-tRNA synthetase subfamily.</text>
</comment>
<proteinExistence type="inferred from homology"/>
<feature type="binding site" evidence="6 8">
    <location>
        <begin position="257"/>
        <end position="259"/>
    </location>
    <ligand>
        <name>ATP</name>
        <dbReference type="ChEBI" id="CHEBI:30616"/>
    </ligand>
</feature>
<feature type="binding site" evidence="6">
    <location>
        <begin position="226"/>
        <end position="228"/>
    </location>
    <ligand>
        <name>L-serine</name>
        <dbReference type="ChEBI" id="CHEBI:33384"/>
    </ligand>
</feature>
<dbReference type="AlphaFoldDB" id="A0A2M7Q7F3"/>
<comment type="subunit">
    <text evidence="6">Homodimer. The tRNA molecule binds across the dimer.</text>
</comment>
<evidence type="ECO:0000313" key="12">
    <source>
        <dbReference type="Proteomes" id="UP000230363"/>
    </source>
</evidence>
<dbReference type="InterPro" id="IPR006195">
    <property type="entry name" value="aa-tRNA-synth_II"/>
</dbReference>
<dbReference type="EMBL" id="PFKZ01000086">
    <property type="protein sequence ID" value="PIY59356.1"/>
    <property type="molecule type" value="Genomic_DNA"/>
</dbReference>
<evidence type="ECO:0000256" key="6">
    <source>
        <dbReference type="HAMAP-Rule" id="MF_00176"/>
    </source>
</evidence>
<organism evidence="11 12">
    <name type="scientific">Candidatus Wolfebacteria bacterium CG_4_10_14_0_8_um_filter_37_11</name>
    <dbReference type="NCBI Taxonomy" id="1975062"/>
    <lineage>
        <taxon>Bacteria</taxon>
        <taxon>Candidatus Wolfeibacteriota</taxon>
    </lineage>
</organism>
<evidence type="ECO:0000256" key="1">
    <source>
        <dbReference type="ARBA" id="ARBA00022598"/>
    </source>
</evidence>
<dbReference type="GO" id="GO:0005524">
    <property type="term" value="F:ATP binding"/>
    <property type="evidence" value="ECO:0007669"/>
    <property type="project" value="UniProtKB-UniRule"/>
</dbReference>
<dbReference type="CDD" id="cd00770">
    <property type="entry name" value="SerRS_core"/>
    <property type="match status" value="1"/>
</dbReference>
<dbReference type="SUPFAM" id="SSF55681">
    <property type="entry name" value="Class II aaRS and biotin synthetases"/>
    <property type="match status" value="1"/>
</dbReference>
<dbReference type="InterPro" id="IPR002314">
    <property type="entry name" value="aa-tRNA-synt_IIb"/>
</dbReference>
<dbReference type="Gene3D" id="3.30.930.10">
    <property type="entry name" value="Bira Bifunctional Protein, Domain 2"/>
    <property type="match status" value="1"/>
</dbReference>
<feature type="binding site" evidence="6 8">
    <location>
        <begin position="344"/>
        <end position="347"/>
    </location>
    <ligand>
        <name>ATP</name>
        <dbReference type="ChEBI" id="CHEBI:30616"/>
    </ligand>
</feature>
<name>A0A2M7Q7F3_9BACT</name>
<dbReference type="NCBIfam" id="TIGR00414">
    <property type="entry name" value="serS"/>
    <property type="match status" value="1"/>
</dbReference>
<dbReference type="PANTHER" id="PTHR11778">
    <property type="entry name" value="SERYL-TRNA SYNTHETASE"/>
    <property type="match status" value="1"/>
</dbReference>
<protein>
    <recommendedName>
        <fullName evidence="6">Serine--tRNA ligase</fullName>
        <ecNumber evidence="6">6.1.1.11</ecNumber>
    </recommendedName>
    <alternativeName>
        <fullName evidence="6">Seryl-tRNA synthetase</fullName>
        <shortName evidence="6">SerRS</shortName>
    </alternativeName>
    <alternativeName>
        <fullName evidence="6">Seryl-tRNA(Ser/Sec) synthetase</fullName>
    </alternativeName>
</protein>
<feature type="binding site" evidence="7">
    <location>
        <position position="377"/>
    </location>
    <ligand>
        <name>L-serine</name>
        <dbReference type="ChEBI" id="CHEBI:33384"/>
    </ligand>
</feature>
<dbReference type="GO" id="GO:0004828">
    <property type="term" value="F:serine-tRNA ligase activity"/>
    <property type="evidence" value="ECO:0007669"/>
    <property type="project" value="UniProtKB-UniRule"/>
</dbReference>
<dbReference type="SUPFAM" id="SSF46589">
    <property type="entry name" value="tRNA-binding arm"/>
    <property type="match status" value="1"/>
</dbReference>
<keyword evidence="6" id="KW-0963">Cytoplasm</keyword>
<accession>A0A2M7Q7F3</accession>